<feature type="compositionally biased region" description="Pro residues" evidence="1">
    <location>
        <begin position="198"/>
        <end position="250"/>
    </location>
</feature>
<evidence type="ECO:0000313" key="3">
    <source>
        <dbReference type="EMBL" id="KAI3871184.1"/>
    </source>
</evidence>
<accession>A0AAD4S7U6</accession>
<keyword evidence="2" id="KW-0472">Membrane</keyword>
<reference evidence="3" key="1">
    <citation type="submission" date="2022-04" db="EMBL/GenBank/DDBJ databases">
        <title>A functionally conserved STORR gene fusion in Papaver species that diverged 16.8 million years ago.</title>
        <authorList>
            <person name="Catania T."/>
        </authorList>
    </citation>
    <scope>NUCLEOTIDE SEQUENCE</scope>
    <source>
        <strain evidence="3">S-188037</strain>
    </source>
</reference>
<comment type="caution">
    <text evidence="3">The sequence shown here is derived from an EMBL/GenBank/DDBJ whole genome shotgun (WGS) entry which is preliminary data.</text>
</comment>
<evidence type="ECO:0000256" key="2">
    <source>
        <dbReference type="SAM" id="Phobius"/>
    </source>
</evidence>
<evidence type="ECO:0000256" key="1">
    <source>
        <dbReference type="SAM" id="MobiDB-lite"/>
    </source>
</evidence>
<keyword evidence="2" id="KW-1133">Transmembrane helix</keyword>
<evidence type="ECO:0000313" key="4">
    <source>
        <dbReference type="Proteomes" id="UP001202328"/>
    </source>
</evidence>
<dbReference type="Proteomes" id="UP001202328">
    <property type="component" value="Unassembled WGS sequence"/>
</dbReference>
<protein>
    <submittedName>
        <fullName evidence="3">Uncharacterized protein</fullName>
    </submittedName>
</protein>
<sequence length="263" mass="28147">MVKIGITRRTSHGVLAGSNLLFLLMIISILICTEMASATRWQDMCTLGDTYIERDFAPPSSLGSCDYCIMWCRNLCSSFGTSALKNPCSYTSPTAPVYCQCCCSKRPSTSPQLPPNPPSVGQFTGGDITDICTFAPEQTYLPINHARGTDCVLSPQCENKCQERGLLSAGSQCVGSLISSEEAYTWIEQCCCRTPPPPRLSPSPPSPPPPSPSPPPSVFPPPPPVSPPPPSPSPTPPPSPPTPSPPPPTPSILTLTRHLLWML</sequence>
<gene>
    <name evidence="3" type="ORF">MKW98_015084</name>
</gene>
<feature type="transmembrane region" description="Helical" evidence="2">
    <location>
        <begin position="12"/>
        <end position="31"/>
    </location>
</feature>
<organism evidence="3 4">
    <name type="scientific">Papaver atlanticum</name>
    <dbReference type="NCBI Taxonomy" id="357466"/>
    <lineage>
        <taxon>Eukaryota</taxon>
        <taxon>Viridiplantae</taxon>
        <taxon>Streptophyta</taxon>
        <taxon>Embryophyta</taxon>
        <taxon>Tracheophyta</taxon>
        <taxon>Spermatophyta</taxon>
        <taxon>Magnoliopsida</taxon>
        <taxon>Ranunculales</taxon>
        <taxon>Papaveraceae</taxon>
        <taxon>Papaveroideae</taxon>
        <taxon>Papaver</taxon>
    </lineage>
</organism>
<dbReference type="EMBL" id="JAJJMB010013076">
    <property type="protein sequence ID" value="KAI3871184.1"/>
    <property type="molecule type" value="Genomic_DNA"/>
</dbReference>
<keyword evidence="2" id="KW-0812">Transmembrane</keyword>
<dbReference type="PRINTS" id="PR01217">
    <property type="entry name" value="PRICHEXTENSN"/>
</dbReference>
<keyword evidence="4" id="KW-1185">Reference proteome</keyword>
<dbReference type="AlphaFoldDB" id="A0AAD4S7U6"/>
<proteinExistence type="predicted"/>
<feature type="region of interest" description="Disordered" evidence="1">
    <location>
        <begin position="198"/>
        <end position="252"/>
    </location>
</feature>
<name>A0AAD4S7U6_9MAGN</name>